<comment type="caution">
    <text evidence="6">The sequence shown here is derived from an EMBL/GenBank/DDBJ whole genome shotgun (WGS) entry which is preliminary data.</text>
</comment>
<reference evidence="6 7" key="1">
    <citation type="submission" date="2018-10" db="EMBL/GenBank/DDBJ databases">
        <title>Fifty Aureobasidium pullulans genomes reveal a recombining polyextremotolerant generalist.</title>
        <authorList>
            <person name="Gostincar C."/>
            <person name="Turk M."/>
            <person name="Zajc J."/>
            <person name="Gunde-Cimerman N."/>
        </authorList>
    </citation>
    <scope>NUCLEOTIDE SEQUENCE [LARGE SCALE GENOMIC DNA]</scope>
    <source>
        <strain evidence="6 7">EXF-1645</strain>
    </source>
</reference>
<gene>
    <name evidence="6" type="ORF">D6C78_10426</name>
</gene>
<keyword evidence="3" id="KW-0862">Zinc</keyword>
<dbReference type="PANTHER" id="PTHR10782:SF4">
    <property type="entry name" value="TONALLI, ISOFORM E"/>
    <property type="match status" value="1"/>
</dbReference>
<feature type="domain" description="SP-RING-type" evidence="5">
    <location>
        <begin position="322"/>
        <end position="413"/>
    </location>
</feature>
<keyword evidence="2 4" id="KW-0863">Zinc-finger</keyword>
<evidence type="ECO:0000256" key="3">
    <source>
        <dbReference type="ARBA" id="ARBA00022833"/>
    </source>
</evidence>
<dbReference type="InterPro" id="IPR004181">
    <property type="entry name" value="Znf_MIZ"/>
</dbReference>
<accession>A0A4T0BBC1</accession>
<dbReference type="PANTHER" id="PTHR10782">
    <property type="entry name" value="ZINC FINGER MIZ DOMAIN-CONTAINING PROTEIN"/>
    <property type="match status" value="1"/>
</dbReference>
<evidence type="ECO:0000256" key="2">
    <source>
        <dbReference type="ARBA" id="ARBA00022771"/>
    </source>
</evidence>
<evidence type="ECO:0000259" key="5">
    <source>
        <dbReference type="PROSITE" id="PS51044"/>
    </source>
</evidence>
<evidence type="ECO:0000313" key="7">
    <source>
        <dbReference type="Proteomes" id="UP000308724"/>
    </source>
</evidence>
<dbReference type="GO" id="GO:0000785">
    <property type="term" value="C:chromatin"/>
    <property type="evidence" value="ECO:0007669"/>
    <property type="project" value="TreeGrafter"/>
</dbReference>
<proteinExistence type="predicted"/>
<dbReference type="Gene3D" id="3.30.40.10">
    <property type="entry name" value="Zinc/RING finger domain, C3HC4 (zinc finger)"/>
    <property type="match status" value="1"/>
</dbReference>
<dbReference type="PROSITE" id="PS51044">
    <property type="entry name" value="ZF_SP_RING"/>
    <property type="match status" value="1"/>
</dbReference>
<sequence>MSSFSPITYISKLEDRFQHDRRLNILQEIDVVALDLVRKALRTKDLFAVVLIHHAVVPPATRSSSFDSHEVAHGLSVIRDLLAIPTLSDHTRSFLSLFCTSIYEDWNRIESAEVKKLESQLKICLKSSDVLKTVREISSTLSQAFHFDLPDYVHLADGVDYYDIIPTGAGGLSSTIITPTTQLRTRCTSQLYTASNPQDHPRSSRLTVLLRLLHGSKPRTAAAFSGENLPSGFEMKINNLLVESKDGSLVKDVTSQLESYNGLEVEIEATSAARGKTSHFAVAIERWHVWSRQEIIETCRTISKEEVLESIATSLAPSRSATADVIEITSVIRIDLFEPFSQSRIFDIPVRGADCRHRDAFDLKVFLETRFKPLDTDRPPLNNWRCPVCSSECTPERLVKDGFLMEVREYLRAKAQLKTRFIIVDHRGNWQRVVENAVRVVVLDAGV</sequence>
<dbReference type="GO" id="GO:0016925">
    <property type="term" value="P:protein sumoylation"/>
    <property type="evidence" value="ECO:0007669"/>
    <property type="project" value="TreeGrafter"/>
</dbReference>
<protein>
    <recommendedName>
        <fullName evidence="5">SP-RING-type domain-containing protein</fullName>
    </recommendedName>
</protein>
<dbReference type="GO" id="GO:0061665">
    <property type="term" value="F:SUMO ligase activity"/>
    <property type="evidence" value="ECO:0007669"/>
    <property type="project" value="TreeGrafter"/>
</dbReference>
<dbReference type="AlphaFoldDB" id="A0A4T0BBC1"/>
<dbReference type="Proteomes" id="UP000308724">
    <property type="component" value="Unassembled WGS sequence"/>
</dbReference>
<keyword evidence="1" id="KW-0479">Metal-binding</keyword>
<evidence type="ECO:0000256" key="1">
    <source>
        <dbReference type="ARBA" id="ARBA00022723"/>
    </source>
</evidence>
<name>A0A4T0BBC1_AURPU</name>
<dbReference type="GO" id="GO:0008270">
    <property type="term" value="F:zinc ion binding"/>
    <property type="evidence" value="ECO:0007669"/>
    <property type="project" value="UniProtKB-KW"/>
</dbReference>
<dbReference type="InterPro" id="IPR013083">
    <property type="entry name" value="Znf_RING/FYVE/PHD"/>
</dbReference>
<evidence type="ECO:0000256" key="4">
    <source>
        <dbReference type="PROSITE-ProRule" id="PRU00452"/>
    </source>
</evidence>
<organism evidence="6 7">
    <name type="scientific">Aureobasidium pullulans</name>
    <name type="common">Black yeast</name>
    <name type="synonym">Pullularia pullulans</name>
    <dbReference type="NCBI Taxonomy" id="5580"/>
    <lineage>
        <taxon>Eukaryota</taxon>
        <taxon>Fungi</taxon>
        <taxon>Dikarya</taxon>
        <taxon>Ascomycota</taxon>
        <taxon>Pezizomycotina</taxon>
        <taxon>Dothideomycetes</taxon>
        <taxon>Dothideomycetidae</taxon>
        <taxon>Dothideales</taxon>
        <taxon>Saccotheciaceae</taxon>
        <taxon>Aureobasidium</taxon>
    </lineage>
</organism>
<evidence type="ECO:0000313" key="6">
    <source>
        <dbReference type="EMBL" id="TIA29064.1"/>
    </source>
</evidence>
<dbReference type="EMBL" id="QZBZ01000491">
    <property type="protein sequence ID" value="TIA29064.1"/>
    <property type="molecule type" value="Genomic_DNA"/>
</dbReference>